<reference evidence="1 2" key="1">
    <citation type="submission" date="2014-03" db="EMBL/GenBank/DDBJ databases">
        <title>Draft genome of the hookworm Oesophagostomum dentatum.</title>
        <authorList>
            <person name="Mitreva M."/>
        </authorList>
    </citation>
    <scope>NUCLEOTIDE SEQUENCE [LARGE SCALE GENOMIC DNA]</scope>
    <source>
        <strain evidence="1 2">OD-Hann</strain>
    </source>
</reference>
<dbReference type="EMBL" id="KN573704">
    <property type="protein sequence ID" value="KHJ83385.1"/>
    <property type="molecule type" value="Genomic_DNA"/>
</dbReference>
<keyword evidence="2" id="KW-1185">Reference proteome</keyword>
<sequence length="79" mass="8835">MKRSQQLVIMLRHANSKKKTVLLITLFGVMWLGRGSSYQSPSSASSSRAPFLLPSNLSAYEIPRKKTSLVLDNEHADDM</sequence>
<evidence type="ECO:0000313" key="1">
    <source>
        <dbReference type="EMBL" id="KHJ83385.1"/>
    </source>
</evidence>
<gene>
    <name evidence="1" type="ORF">OESDEN_16918</name>
</gene>
<dbReference type="AlphaFoldDB" id="A0A0B1SJH3"/>
<evidence type="ECO:0000313" key="2">
    <source>
        <dbReference type="Proteomes" id="UP000053660"/>
    </source>
</evidence>
<feature type="non-terminal residue" evidence="1">
    <location>
        <position position="79"/>
    </location>
</feature>
<protein>
    <submittedName>
        <fullName evidence="1">Uncharacterized protein</fullName>
    </submittedName>
</protein>
<dbReference type="Proteomes" id="UP000053660">
    <property type="component" value="Unassembled WGS sequence"/>
</dbReference>
<organism evidence="1 2">
    <name type="scientific">Oesophagostomum dentatum</name>
    <name type="common">Nodular worm</name>
    <dbReference type="NCBI Taxonomy" id="61180"/>
    <lineage>
        <taxon>Eukaryota</taxon>
        <taxon>Metazoa</taxon>
        <taxon>Ecdysozoa</taxon>
        <taxon>Nematoda</taxon>
        <taxon>Chromadorea</taxon>
        <taxon>Rhabditida</taxon>
        <taxon>Rhabditina</taxon>
        <taxon>Rhabditomorpha</taxon>
        <taxon>Strongyloidea</taxon>
        <taxon>Strongylidae</taxon>
        <taxon>Oesophagostomum</taxon>
    </lineage>
</organism>
<accession>A0A0B1SJH3</accession>
<proteinExistence type="predicted"/>
<name>A0A0B1SJH3_OESDE</name>